<dbReference type="EMBL" id="CZKA01000007">
    <property type="protein sequence ID" value="CUR54369.1"/>
    <property type="molecule type" value="Genomic_DNA"/>
</dbReference>
<reference evidence="1" key="1">
    <citation type="submission" date="2015-08" db="EMBL/GenBank/DDBJ databases">
        <authorList>
            <person name="Babu N.S."/>
            <person name="Beckwith C.J."/>
            <person name="Beseler K.G."/>
            <person name="Brison A."/>
            <person name="Carone J.V."/>
            <person name="Caskin T.P."/>
            <person name="Diamond M."/>
            <person name="Durham M.E."/>
            <person name="Foxe J.M."/>
            <person name="Go M."/>
            <person name="Henderson B.A."/>
            <person name="Jones I.B."/>
            <person name="McGettigan J.A."/>
            <person name="Micheletti S.J."/>
            <person name="Nasrallah M.E."/>
            <person name="Ortiz D."/>
            <person name="Piller C.R."/>
            <person name="Privatt S.R."/>
            <person name="Schneider S.L."/>
            <person name="Sharp S."/>
            <person name="Smith T.C."/>
            <person name="Stanton J.D."/>
            <person name="Ullery H.E."/>
            <person name="Wilson R.J."/>
            <person name="Serrano M.G."/>
            <person name="Buck G."/>
            <person name="Lee V."/>
            <person name="Wang Y."/>
            <person name="Carvalho R."/>
            <person name="Voegtly L."/>
            <person name="Shi R."/>
            <person name="Duckworth R."/>
            <person name="Johnson A."/>
            <person name="Loviza R."/>
            <person name="Walstead R."/>
            <person name="Shah Z."/>
            <person name="Kiflezghi M."/>
            <person name="Wade K."/>
            <person name="Ball S.L."/>
            <person name="Bradley K.W."/>
            <person name="Asai D.J."/>
            <person name="Bowman C.A."/>
            <person name="Russell D.A."/>
            <person name="Pope W.H."/>
            <person name="Jacobs-Sera D."/>
            <person name="Hendrix R.W."/>
            <person name="Hatfull G.F."/>
        </authorList>
    </citation>
    <scope>NUCLEOTIDE SEQUENCE</scope>
</reference>
<name>A0A2P2BX97_9ZZZZ</name>
<organism evidence="1">
    <name type="scientific">metagenome</name>
    <dbReference type="NCBI Taxonomy" id="256318"/>
    <lineage>
        <taxon>unclassified sequences</taxon>
        <taxon>metagenomes</taxon>
    </lineage>
</organism>
<gene>
    <name evidence="1" type="ORF">NOCA2150111</name>
</gene>
<dbReference type="AlphaFoldDB" id="A0A2P2BX97"/>
<sequence length="169" mass="19135">MDWSDWDQKSLEDKGFVGWIRWADWPPPKTELPASAGGVYVLFRRSQSEPSFLDRSTGATHKKRDPSLGGDALTANWVPAANVVYIGKADHHRLLDRLNEYQAMGARPTGSHWGGRLIWQLSDSSELLVAYLVLPPTDIPRNVEKKMIEGFRRRYGKPPFANDPHLLGR</sequence>
<protein>
    <recommendedName>
        <fullName evidence="2">GIY-YIG domain-containing protein</fullName>
    </recommendedName>
</protein>
<accession>A0A2P2BX97</accession>
<evidence type="ECO:0008006" key="2">
    <source>
        <dbReference type="Google" id="ProtNLM"/>
    </source>
</evidence>
<evidence type="ECO:0000313" key="1">
    <source>
        <dbReference type="EMBL" id="CUR54369.1"/>
    </source>
</evidence>
<proteinExistence type="predicted"/>